<reference evidence="2" key="1">
    <citation type="journal article" date="2019" name="Int. J. Syst. Evol. Microbiol.">
        <title>The Global Catalogue of Microorganisms (GCM) 10K type strain sequencing project: providing services to taxonomists for standard genome sequencing and annotation.</title>
        <authorList>
            <consortium name="The Broad Institute Genomics Platform"/>
            <consortium name="The Broad Institute Genome Sequencing Center for Infectious Disease"/>
            <person name="Wu L."/>
            <person name="Ma J."/>
        </authorList>
    </citation>
    <scope>NUCLEOTIDE SEQUENCE [LARGE SCALE GENOMIC DNA]</scope>
    <source>
        <strain evidence="2">JCM 17975</strain>
    </source>
</reference>
<name>A0ABP8XJE5_9MICO</name>
<evidence type="ECO:0000313" key="2">
    <source>
        <dbReference type="Proteomes" id="UP001500843"/>
    </source>
</evidence>
<accession>A0ABP8XJE5</accession>
<gene>
    <name evidence="1" type="ORF">GCM10023198_32170</name>
</gene>
<evidence type="ECO:0000313" key="1">
    <source>
        <dbReference type="EMBL" id="GAA4707310.1"/>
    </source>
</evidence>
<protein>
    <recommendedName>
        <fullName evidence="3">Recombination endonuclease VII</fullName>
    </recommendedName>
</protein>
<keyword evidence="2" id="KW-1185">Reference proteome</keyword>
<dbReference type="InterPro" id="IPR036280">
    <property type="entry name" value="Multihaem_cyt_sf"/>
</dbReference>
<organism evidence="1 2">
    <name type="scientific">Promicromonospora umidemergens</name>
    <dbReference type="NCBI Taxonomy" id="629679"/>
    <lineage>
        <taxon>Bacteria</taxon>
        <taxon>Bacillati</taxon>
        <taxon>Actinomycetota</taxon>
        <taxon>Actinomycetes</taxon>
        <taxon>Micrococcales</taxon>
        <taxon>Promicromonosporaceae</taxon>
        <taxon>Promicromonospora</taxon>
    </lineage>
</organism>
<dbReference type="EMBL" id="BAABHM010000013">
    <property type="protein sequence ID" value="GAA4707310.1"/>
    <property type="molecule type" value="Genomic_DNA"/>
</dbReference>
<evidence type="ECO:0008006" key="3">
    <source>
        <dbReference type="Google" id="ProtNLM"/>
    </source>
</evidence>
<sequence length="106" mass="11863">MSTRTRTTRRPACQSCRRGWDTVRYHGRGLCKVCHSAARWRASAGEPVQQKMPERCMSCGQRLRSQRAARVAGTVRYAGKGLCGSCWNRTAREERALLAYVLGTAS</sequence>
<dbReference type="SUPFAM" id="SSF48695">
    <property type="entry name" value="Multiheme cytochromes"/>
    <property type="match status" value="1"/>
</dbReference>
<dbReference type="Proteomes" id="UP001500843">
    <property type="component" value="Unassembled WGS sequence"/>
</dbReference>
<proteinExistence type="predicted"/>
<comment type="caution">
    <text evidence="1">The sequence shown here is derived from an EMBL/GenBank/DDBJ whole genome shotgun (WGS) entry which is preliminary data.</text>
</comment>